<evidence type="ECO:0000256" key="1">
    <source>
        <dbReference type="SAM" id="MobiDB-lite"/>
    </source>
</evidence>
<dbReference type="EMBL" id="BGPR01005150">
    <property type="protein sequence ID" value="GBN07318.1"/>
    <property type="molecule type" value="Genomic_DNA"/>
</dbReference>
<gene>
    <name evidence="2" type="ORF">AVEN_95721_1</name>
</gene>
<dbReference type="AlphaFoldDB" id="A0A4Y2KYC4"/>
<proteinExistence type="predicted"/>
<feature type="compositionally biased region" description="Pro residues" evidence="1">
    <location>
        <begin position="92"/>
        <end position="110"/>
    </location>
</feature>
<dbReference type="Proteomes" id="UP000499080">
    <property type="component" value="Unassembled WGS sequence"/>
</dbReference>
<sequence length="110" mass="12192">MSRCKVISSHRAELRNLNHVAVAGPASVGVFTSDQREDVWPLRVKRHFFHTSTTGKVTSPNPTGGTRIDPLACNRPHTPRIFNGIGFQTCDPPVPRSRPTTRPPRPPAYI</sequence>
<reference evidence="2 3" key="1">
    <citation type="journal article" date="2019" name="Sci. Rep.">
        <title>Orb-weaving spider Araneus ventricosus genome elucidates the spidroin gene catalogue.</title>
        <authorList>
            <person name="Kono N."/>
            <person name="Nakamura H."/>
            <person name="Ohtoshi R."/>
            <person name="Moran D.A.P."/>
            <person name="Shinohara A."/>
            <person name="Yoshida Y."/>
            <person name="Fujiwara M."/>
            <person name="Mori M."/>
            <person name="Tomita M."/>
            <person name="Arakawa K."/>
        </authorList>
    </citation>
    <scope>NUCLEOTIDE SEQUENCE [LARGE SCALE GENOMIC DNA]</scope>
</reference>
<comment type="caution">
    <text evidence="2">The sequence shown here is derived from an EMBL/GenBank/DDBJ whole genome shotgun (WGS) entry which is preliminary data.</text>
</comment>
<keyword evidence="3" id="KW-1185">Reference proteome</keyword>
<name>A0A4Y2KYC4_ARAVE</name>
<evidence type="ECO:0000313" key="3">
    <source>
        <dbReference type="Proteomes" id="UP000499080"/>
    </source>
</evidence>
<feature type="region of interest" description="Disordered" evidence="1">
    <location>
        <begin position="52"/>
        <end position="110"/>
    </location>
</feature>
<organism evidence="2 3">
    <name type="scientific">Araneus ventricosus</name>
    <name type="common">Orbweaver spider</name>
    <name type="synonym">Epeira ventricosa</name>
    <dbReference type="NCBI Taxonomy" id="182803"/>
    <lineage>
        <taxon>Eukaryota</taxon>
        <taxon>Metazoa</taxon>
        <taxon>Ecdysozoa</taxon>
        <taxon>Arthropoda</taxon>
        <taxon>Chelicerata</taxon>
        <taxon>Arachnida</taxon>
        <taxon>Araneae</taxon>
        <taxon>Araneomorphae</taxon>
        <taxon>Entelegynae</taxon>
        <taxon>Araneoidea</taxon>
        <taxon>Araneidae</taxon>
        <taxon>Araneus</taxon>
    </lineage>
</organism>
<protein>
    <submittedName>
        <fullName evidence="2">Uncharacterized protein</fullName>
    </submittedName>
</protein>
<evidence type="ECO:0000313" key="2">
    <source>
        <dbReference type="EMBL" id="GBN07318.1"/>
    </source>
</evidence>
<accession>A0A4Y2KYC4</accession>
<feature type="compositionally biased region" description="Polar residues" evidence="1">
    <location>
        <begin position="52"/>
        <end position="64"/>
    </location>
</feature>